<gene>
    <name evidence="2" type="ORF">B0T17DRAFT_293637</name>
</gene>
<accession>A0AA40C1H0</accession>
<protein>
    <submittedName>
        <fullName evidence="2">Uncharacterized protein</fullName>
    </submittedName>
</protein>
<evidence type="ECO:0000256" key="1">
    <source>
        <dbReference type="SAM" id="MobiDB-lite"/>
    </source>
</evidence>
<feature type="compositionally biased region" description="Acidic residues" evidence="1">
    <location>
        <begin position="493"/>
        <end position="502"/>
    </location>
</feature>
<name>A0AA40C1H0_9PEZI</name>
<feature type="compositionally biased region" description="Basic and acidic residues" evidence="1">
    <location>
        <begin position="176"/>
        <end position="188"/>
    </location>
</feature>
<feature type="compositionally biased region" description="Basic and acidic residues" evidence="1">
    <location>
        <begin position="463"/>
        <end position="472"/>
    </location>
</feature>
<evidence type="ECO:0000313" key="3">
    <source>
        <dbReference type="Proteomes" id="UP001174934"/>
    </source>
</evidence>
<feature type="region of interest" description="Disordered" evidence="1">
    <location>
        <begin position="356"/>
        <end position="538"/>
    </location>
</feature>
<dbReference type="EMBL" id="JAULSR010000004">
    <property type="protein sequence ID" value="KAK0621530.1"/>
    <property type="molecule type" value="Genomic_DNA"/>
</dbReference>
<dbReference type="AlphaFoldDB" id="A0AA40C1H0"/>
<feature type="compositionally biased region" description="Low complexity" evidence="1">
    <location>
        <begin position="68"/>
        <end position="83"/>
    </location>
</feature>
<feature type="compositionally biased region" description="Low complexity" evidence="1">
    <location>
        <begin position="202"/>
        <end position="214"/>
    </location>
</feature>
<feature type="compositionally biased region" description="Basic and acidic residues" evidence="1">
    <location>
        <begin position="121"/>
        <end position="133"/>
    </location>
</feature>
<dbReference type="Proteomes" id="UP001174934">
    <property type="component" value="Unassembled WGS sequence"/>
</dbReference>
<sequence>MDDAARLVTELHDKLAELDGKVIAYQRDMLAQFHRQMEDSLKNLPEHVSTEVSRVIAESMHKYPALNSTPTPTSTSTSTSSSPDGAGSPSNVPTGDRTARDNRKRTSPPPVLYHTSGVPKESMRSPHDREKEFQGLFTPSYLPLLDGSSSDRTPYSPPISPQPAPAPFTLSLENVKMVEELKEPEAPKKGGRPGPVRRMTDRSSTSSIDSTSSESKVRRSALRRSSSSTKDSPRRVRFEFQGEEVLPSSSPREVSVTPFIMALPSGVDGVADGSDKVEAELVADTSAIVLDNESPAYSGTSLLDVEGEEDFLPRPKKVSSTQALRALSRNPLDAGTVWTVVNPDADGSAKMNGSNEINASPMAGPLAQSVPSDIPAPAPRVSARPSGSAPKRWGFEELLGSPREEVFSNEDEDASDEEFLSMRRKSTKKPALPAAPLPPPTYRNATVSFVDPDKTPTLSATELGDRASHGDEDALFGFEDAQPDTQPSKYIVDDDDDDDDATVPEVPLTNATAAAKDVSPPASYRPTRQLPPTSPSAALFSNSVGSYKGTPLRVNPMNDPQLYDEIASMKDVHFFVGSVDGRSGVEAADLGTYRASVSRNYAGTPRSFTERLAMEEAMDRRRPARGGDASTGG</sequence>
<evidence type="ECO:0000313" key="2">
    <source>
        <dbReference type="EMBL" id="KAK0621530.1"/>
    </source>
</evidence>
<feature type="region of interest" description="Disordered" evidence="1">
    <location>
        <begin position="63"/>
        <end position="252"/>
    </location>
</feature>
<feature type="compositionally biased region" description="Pro residues" evidence="1">
    <location>
        <begin position="155"/>
        <end position="166"/>
    </location>
</feature>
<proteinExistence type="predicted"/>
<feature type="compositionally biased region" description="Basic and acidic residues" evidence="1">
    <location>
        <begin position="231"/>
        <end position="240"/>
    </location>
</feature>
<feature type="compositionally biased region" description="Acidic residues" evidence="1">
    <location>
        <begin position="407"/>
        <end position="419"/>
    </location>
</feature>
<keyword evidence="3" id="KW-1185">Reference proteome</keyword>
<organism evidence="2 3">
    <name type="scientific">Bombardia bombarda</name>
    <dbReference type="NCBI Taxonomy" id="252184"/>
    <lineage>
        <taxon>Eukaryota</taxon>
        <taxon>Fungi</taxon>
        <taxon>Dikarya</taxon>
        <taxon>Ascomycota</taxon>
        <taxon>Pezizomycotina</taxon>
        <taxon>Sordariomycetes</taxon>
        <taxon>Sordariomycetidae</taxon>
        <taxon>Sordariales</taxon>
        <taxon>Lasiosphaeriaceae</taxon>
        <taxon>Bombardia</taxon>
    </lineage>
</organism>
<reference evidence="2" key="1">
    <citation type="submission" date="2023-06" db="EMBL/GenBank/DDBJ databases">
        <title>Genome-scale phylogeny and comparative genomics of the fungal order Sordariales.</title>
        <authorList>
            <consortium name="Lawrence Berkeley National Laboratory"/>
            <person name="Hensen N."/>
            <person name="Bonometti L."/>
            <person name="Westerberg I."/>
            <person name="Brannstrom I.O."/>
            <person name="Guillou S."/>
            <person name="Cros-Aarteil S."/>
            <person name="Calhoun S."/>
            <person name="Haridas S."/>
            <person name="Kuo A."/>
            <person name="Mondo S."/>
            <person name="Pangilinan J."/>
            <person name="Riley R."/>
            <person name="LaButti K."/>
            <person name="Andreopoulos B."/>
            <person name="Lipzen A."/>
            <person name="Chen C."/>
            <person name="Yanf M."/>
            <person name="Daum C."/>
            <person name="Ng V."/>
            <person name="Clum A."/>
            <person name="Steindorff A."/>
            <person name="Ohm R."/>
            <person name="Martin F."/>
            <person name="Silar P."/>
            <person name="Natvig D."/>
            <person name="Lalanne C."/>
            <person name="Gautier V."/>
            <person name="Ament-velasquez S.L."/>
            <person name="Kruys A."/>
            <person name="Hutchinson M.I."/>
            <person name="Powell A.J."/>
            <person name="Barry K."/>
            <person name="Miller A.N."/>
            <person name="Grigoriev I.V."/>
            <person name="Debuchy R."/>
            <person name="Gladieux P."/>
            <person name="Thoren M.H."/>
            <person name="Johannesson H."/>
        </authorList>
    </citation>
    <scope>NUCLEOTIDE SEQUENCE</scope>
    <source>
        <strain evidence="2">SMH3391-2</strain>
    </source>
</reference>
<feature type="compositionally biased region" description="Low complexity" evidence="1">
    <location>
        <begin position="379"/>
        <end position="390"/>
    </location>
</feature>
<comment type="caution">
    <text evidence="2">The sequence shown here is derived from an EMBL/GenBank/DDBJ whole genome shotgun (WGS) entry which is preliminary data.</text>
</comment>